<organism evidence="1">
    <name type="scientific">Lepeophtheirus salmonis</name>
    <name type="common">Salmon louse</name>
    <name type="synonym">Caligus salmonis</name>
    <dbReference type="NCBI Taxonomy" id="72036"/>
    <lineage>
        <taxon>Eukaryota</taxon>
        <taxon>Metazoa</taxon>
        <taxon>Ecdysozoa</taxon>
        <taxon>Arthropoda</taxon>
        <taxon>Crustacea</taxon>
        <taxon>Multicrustacea</taxon>
        <taxon>Hexanauplia</taxon>
        <taxon>Copepoda</taxon>
        <taxon>Siphonostomatoida</taxon>
        <taxon>Caligidae</taxon>
        <taxon>Lepeophtheirus</taxon>
    </lineage>
</organism>
<proteinExistence type="predicted"/>
<accession>A0A0K2T3I1</accession>
<evidence type="ECO:0000313" key="1">
    <source>
        <dbReference type="EMBL" id="CDW19991.1"/>
    </source>
</evidence>
<name>A0A0K2T3I1_LEPSM</name>
<dbReference type="AlphaFoldDB" id="A0A0K2T3I1"/>
<reference evidence="1" key="1">
    <citation type="submission" date="2014-05" db="EMBL/GenBank/DDBJ databases">
        <authorList>
            <person name="Chronopoulou M."/>
        </authorList>
    </citation>
    <scope>NUCLEOTIDE SEQUENCE</scope>
    <source>
        <tissue evidence="1">Whole organism</tissue>
    </source>
</reference>
<dbReference type="EMBL" id="HACA01002630">
    <property type="protein sequence ID" value="CDW19991.1"/>
    <property type="molecule type" value="Transcribed_RNA"/>
</dbReference>
<protein>
    <submittedName>
        <fullName evidence="1">Uncharacterized protein</fullName>
    </submittedName>
</protein>
<sequence>MEDDKSLSLCVPQWIFLSFYGTPSFLYIEVYDDSVEDLEEFMYKDND</sequence>